<feature type="binding site" evidence="7">
    <location>
        <position position="48"/>
    </location>
    <ligand>
        <name>NADP(+)</name>
        <dbReference type="ChEBI" id="CHEBI:58349"/>
    </ligand>
</feature>
<dbReference type="GO" id="GO:0005829">
    <property type="term" value="C:cytosol"/>
    <property type="evidence" value="ECO:0007669"/>
    <property type="project" value="TreeGrafter"/>
</dbReference>
<dbReference type="InterPro" id="IPR020541">
    <property type="entry name" value="Chorismate_synthase_CS"/>
</dbReference>
<feature type="binding site" evidence="7">
    <location>
        <position position="319"/>
    </location>
    <ligand>
        <name>FMN</name>
        <dbReference type="ChEBI" id="CHEBI:58210"/>
    </ligand>
</feature>
<feature type="binding site" evidence="7">
    <location>
        <position position="360"/>
    </location>
    <ligand>
        <name>FMN</name>
        <dbReference type="ChEBI" id="CHEBI:58210"/>
    </ligand>
</feature>
<gene>
    <name evidence="7" type="primary">aroC</name>
    <name evidence="9" type="ORF">FTUN_2784</name>
</gene>
<dbReference type="EC" id="4.2.3.5" evidence="3 7"/>
<reference evidence="10" key="1">
    <citation type="submission" date="2020-05" db="EMBL/GenBank/DDBJ databases">
        <title>Frigoriglobus tundricola gen. nov., sp. nov., a psychrotolerant cellulolytic planctomycete of the family Gemmataceae with two divergent copies of 16S rRNA gene.</title>
        <authorList>
            <person name="Kulichevskaya I.S."/>
            <person name="Ivanova A.A."/>
            <person name="Naumoff D.G."/>
            <person name="Beletsky A.V."/>
            <person name="Rijpstra W.I.C."/>
            <person name="Sinninghe Damste J.S."/>
            <person name="Mardanov A.V."/>
            <person name="Ravin N.V."/>
            <person name="Dedysh S.N."/>
        </authorList>
    </citation>
    <scope>NUCLEOTIDE SEQUENCE [LARGE SCALE GENOMIC DNA]</scope>
    <source>
        <strain evidence="10">PL17</strain>
    </source>
</reference>
<dbReference type="PROSITE" id="PS00788">
    <property type="entry name" value="CHORISMATE_SYNTHASE_2"/>
    <property type="match status" value="1"/>
</dbReference>
<dbReference type="InterPro" id="IPR000453">
    <property type="entry name" value="Chorismate_synth"/>
</dbReference>
<feature type="binding site" evidence="7">
    <location>
        <position position="54"/>
    </location>
    <ligand>
        <name>NADP(+)</name>
        <dbReference type="ChEBI" id="CHEBI:58349"/>
    </ligand>
</feature>
<evidence type="ECO:0000313" key="9">
    <source>
        <dbReference type="EMBL" id="QJW95242.1"/>
    </source>
</evidence>
<dbReference type="InterPro" id="IPR035904">
    <property type="entry name" value="Chorismate_synth_AroC_sf"/>
</dbReference>
<comment type="catalytic activity">
    <reaction evidence="7">
        <text>5-O-(1-carboxyvinyl)-3-phosphoshikimate = chorismate + phosphate</text>
        <dbReference type="Rhea" id="RHEA:21020"/>
        <dbReference type="ChEBI" id="CHEBI:29748"/>
        <dbReference type="ChEBI" id="CHEBI:43474"/>
        <dbReference type="ChEBI" id="CHEBI:57701"/>
        <dbReference type="EC" id="4.2.3.5"/>
    </reaction>
</comment>
<comment type="subunit">
    <text evidence="7">Homotetramer.</text>
</comment>
<evidence type="ECO:0000256" key="3">
    <source>
        <dbReference type="ARBA" id="ARBA00013036"/>
    </source>
</evidence>
<feature type="binding site" evidence="7">
    <location>
        <begin position="125"/>
        <end position="127"/>
    </location>
    <ligand>
        <name>FMN</name>
        <dbReference type="ChEBI" id="CHEBI:58210"/>
    </ligand>
</feature>
<dbReference type="NCBIfam" id="TIGR00033">
    <property type="entry name" value="aroC"/>
    <property type="match status" value="1"/>
</dbReference>
<dbReference type="Pfam" id="PF01264">
    <property type="entry name" value="Chorismate_synt"/>
    <property type="match status" value="1"/>
</dbReference>
<evidence type="ECO:0000256" key="4">
    <source>
        <dbReference type="ARBA" id="ARBA00022605"/>
    </source>
</evidence>
<comment type="caution">
    <text evidence="7">Lacks conserved residue(s) required for the propagation of feature annotation.</text>
</comment>
<dbReference type="GO" id="GO:0004107">
    <property type="term" value="F:chorismate synthase activity"/>
    <property type="evidence" value="ECO:0007669"/>
    <property type="project" value="UniProtKB-UniRule"/>
</dbReference>
<keyword evidence="4 7" id="KW-0028">Amino-acid biosynthesis</keyword>
<dbReference type="SUPFAM" id="SSF103263">
    <property type="entry name" value="Chorismate synthase, AroC"/>
    <property type="match status" value="1"/>
</dbReference>
<dbReference type="PANTHER" id="PTHR21085:SF0">
    <property type="entry name" value="CHORISMATE SYNTHASE"/>
    <property type="match status" value="1"/>
</dbReference>
<comment type="pathway">
    <text evidence="1 7">Metabolic intermediate biosynthesis; chorismate biosynthesis; chorismate from D-erythrose 4-phosphate and phosphoenolpyruvate: step 7/7.</text>
</comment>
<keyword evidence="7" id="KW-0285">Flavoprotein</keyword>
<evidence type="ECO:0000256" key="2">
    <source>
        <dbReference type="ARBA" id="ARBA00008014"/>
    </source>
</evidence>
<protein>
    <recommendedName>
        <fullName evidence="3 7">Chorismate synthase</fullName>
        <shortName evidence="7">CS</shortName>
        <ecNumber evidence="3 7">4.2.3.5</ecNumber>
    </recommendedName>
    <alternativeName>
        <fullName evidence="7">5-enolpyruvylshikimate-3-phosphate phospholyase</fullName>
    </alternativeName>
</protein>
<evidence type="ECO:0000313" key="10">
    <source>
        <dbReference type="Proteomes" id="UP000503447"/>
    </source>
</evidence>
<dbReference type="RefSeq" id="WP_171471064.1">
    <property type="nucleotide sequence ID" value="NZ_CP053452.2"/>
</dbReference>
<dbReference type="PIRSF" id="PIRSF001456">
    <property type="entry name" value="Chorismate_synth"/>
    <property type="match status" value="1"/>
</dbReference>
<dbReference type="AlphaFoldDB" id="A0A6M5YQJ1"/>
<dbReference type="PANTHER" id="PTHR21085">
    <property type="entry name" value="CHORISMATE SYNTHASE"/>
    <property type="match status" value="1"/>
</dbReference>
<dbReference type="GO" id="GO:0008652">
    <property type="term" value="P:amino acid biosynthetic process"/>
    <property type="evidence" value="ECO:0007669"/>
    <property type="project" value="UniProtKB-KW"/>
</dbReference>
<dbReference type="KEGG" id="ftj:FTUN_2784"/>
<keyword evidence="7" id="KW-0521">NADP</keyword>
<accession>A0A6M5YQJ1</accession>
<dbReference type="CDD" id="cd07304">
    <property type="entry name" value="Chorismate_synthase"/>
    <property type="match status" value="1"/>
</dbReference>
<evidence type="ECO:0000256" key="8">
    <source>
        <dbReference type="SAM" id="MobiDB-lite"/>
    </source>
</evidence>
<dbReference type="UniPathway" id="UPA00053">
    <property type="reaction ID" value="UER00090"/>
</dbReference>
<feature type="binding site" evidence="7">
    <location>
        <begin position="334"/>
        <end position="338"/>
    </location>
    <ligand>
        <name>FMN</name>
        <dbReference type="ChEBI" id="CHEBI:58210"/>
    </ligand>
</feature>
<dbReference type="EMBL" id="CP053452">
    <property type="protein sequence ID" value="QJW95242.1"/>
    <property type="molecule type" value="Genomic_DNA"/>
</dbReference>
<dbReference type="GO" id="GO:0009423">
    <property type="term" value="P:chorismate biosynthetic process"/>
    <property type="evidence" value="ECO:0007669"/>
    <property type="project" value="UniProtKB-UniRule"/>
</dbReference>
<name>A0A6M5YQJ1_9BACT</name>
<feature type="region of interest" description="Disordered" evidence="8">
    <location>
        <begin position="293"/>
        <end position="316"/>
    </location>
</feature>
<keyword evidence="7" id="KW-0288">FMN</keyword>
<comment type="function">
    <text evidence="7">Catalyzes the anti-1,4-elimination of the C-3 phosphate and the C-6 proR hydrogen from 5-enolpyruvylshikimate-3-phosphate (EPSP) to yield chorismate, which is the branch point compound that serves as the starting substrate for the three terminal pathways of aromatic amino acid biosynthesis. This reaction introduces a second double bond into the aromatic ring system.</text>
</comment>
<evidence type="ECO:0000256" key="1">
    <source>
        <dbReference type="ARBA" id="ARBA00005044"/>
    </source>
</evidence>
<evidence type="ECO:0000256" key="5">
    <source>
        <dbReference type="ARBA" id="ARBA00023141"/>
    </source>
</evidence>
<keyword evidence="7" id="KW-0274">FAD</keyword>
<evidence type="ECO:0000256" key="7">
    <source>
        <dbReference type="HAMAP-Rule" id="MF_00300"/>
    </source>
</evidence>
<comment type="cofactor">
    <cofactor evidence="7">
        <name>FMNH2</name>
        <dbReference type="ChEBI" id="CHEBI:57618"/>
    </cofactor>
    <text evidence="7">Reduced FMN (FMNH(2)).</text>
</comment>
<dbReference type="GO" id="GO:0010181">
    <property type="term" value="F:FMN binding"/>
    <property type="evidence" value="ECO:0007669"/>
    <property type="project" value="TreeGrafter"/>
</dbReference>
<keyword evidence="5 7" id="KW-0057">Aromatic amino acid biosynthesis</keyword>
<proteinExistence type="inferred from homology"/>
<sequence>MAGNTFGKLFRVTTAGVSHGPGYLCIIDGCPAGLELSVEDLLPDLARRRPGQSKLTTQRDEADAPEIWSGVFEGRTDGTPIGLLFRNGDQRSGDYGDIKDKYRPGHADYTFDAKYGFRDYRGGGRSSARETVCRVAAGAVAKKVLARAGVRVLGYVKQVGDVVADVPDPTAVTLEQVEATPVRCPVPEAAARMIALIDAVRMDRDSVGGVCELVAAGVPPGLGEPVFDKLKADLGKALLSLPAVLGFEYGAGFAVANMRGSVNNDVFAPEPTQPHESPVAADAADCNAAVWEPPGSPGAHAPGSARVRTESNRHGGMLGGISSGMPIVCRAAIKPTSSIPRTQRTVTRTGEPTEILVKGRHDPCLLPRFVPMGEAMVALVLVDHLLRSRAGRLD</sequence>
<dbReference type="GO" id="GO:0009073">
    <property type="term" value="P:aromatic amino acid family biosynthetic process"/>
    <property type="evidence" value="ECO:0007669"/>
    <property type="project" value="UniProtKB-KW"/>
</dbReference>
<evidence type="ECO:0000256" key="6">
    <source>
        <dbReference type="ARBA" id="ARBA00023239"/>
    </source>
</evidence>
<comment type="similarity">
    <text evidence="2 7">Belongs to the chorismate synthase family.</text>
</comment>
<dbReference type="NCBIfam" id="NF003793">
    <property type="entry name" value="PRK05382.1"/>
    <property type="match status" value="1"/>
</dbReference>
<organism evidence="9 10">
    <name type="scientific">Frigoriglobus tundricola</name>
    <dbReference type="NCBI Taxonomy" id="2774151"/>
    <lineage>
        <taxon>Bacteria</taxon>
        <taxon>Pseudomonadati</taxon>
        <taxon>Planctomycetota</taxon>
        <taxon>Planctomycetia</taxon>
        <taxon>Gemmatales</taxon>
        <taxon>Gemmataceae</taxon>
        <taxon>Frigoriglobus</taxon>
    </lineage>
</organism>
<dbReference type="Proteomes" id="UP000503447">
    <property type="component" value="Chromosome"/>
</dbReference>
<dbReference type="Gene3D" id="3.60.150.10">
    <property type="entry name" value="Chorismate synthase AroC"/>
    <property type="match status" value="1"/>
</dbReference>
<dbReference type="HAMAP" id="MF_00300">
    <property type="entry name" value="Chorismate_synth"/>
    <property type="match status" value="1"/>
</dbReference>
<keyword evidence="6 7" id="KW-0456">Lyase</keyword>
<keyword evidence="10" id="KW-1185">Reference proteome</keyword>